<keyword evidence="1" id="KW-1185">Reference proteome</keyword>
<dbReference type="WBParaSite" id="ACRNAN_scaffold1586.g13286.t1">
    <property type="protein sequence ID" value="ACRNAN_scaffold1586.g13286.t1"/>
    <property type="gene ID" value="ACRNAN_scaffold1586.g13286"/>
</dbReference>
<sequence length="83" mass="10002">MDSSYELSDYWMDNLKNMGITMSLKKVKCEDYTGPWMPRLRDMVISYIGKINRDDGWVMEIEGTPICSWNFYDGWMIRIFRKK</sequence>
<accession>A0A914CYC0</accession>
<organism evidence="1 2">
    <name type="scientific">Acrobeloides nanus</name>
    <dbReference type="NCBI Taxonomy" id="290746"/>
    <lineage>
        <taxon>Eukaryota</taxon>
        <taxon>Metazoa</taxon>
        <taxon>Ecdysozoa</taxon>
        <taxon>Nematoda</taxon>
        <taxon>Chromadorea</taxon>
        <taxon>Rhabditida</taxon>
        <taxon>Tylenchina</taxon>
        <taxon>Cephalobomorpha</taxon>
        <taxon>Cephaloboidea</taxon>
        <taxon>Cephalobidae</taxon>
        <taxon>Acrobeloides</taxon>
    </lineage>
</organism>
<dbReference type="Proteomes" id="UP000887540">
    <property type="component" value="Unplaced"/>
</dbReference>
<protein>
    <submittedName>
        <fullName evidence="2">DUF4283 domain-containing protein</fullName>
    </submittedName>
</protein>
<evidence type="ECO:0000313" key="1">
    <source>
        <dbReference type="Proteomes" id="UP000887540"/>
    </source>
</evidence>
<reference evidence="2" key="1">
    <citation type="submission" date="2022-11" db="UniProtKB">
        <authorList>
            <consortium name="WormBaseParasite"/>
        </authorList>
    </citation>
    <scope>IDENTIFICATION</scope>
</reference>
<name>A0A914CYC0_9BILA</name>
<evidence type="ECO:0000313" key="2">
    <source>
        <dbReference type="WBParaSite" id="ACRNAN_scaffold1586.g13286.t1"/>
    </source>
</evidence>
<proteinExistence type="predicted"/>
<dbReference type="AlphaFoldDB" id="A0A914CYC0"/>